<accession>A0A537KYK0</accession>
<dbReference type="PANTHER" id="PTHR30560:SF3">
    <property type="entry name" value="TRIGGER FACTOR-LIKE PROTEIN TIG, CHLOROPLASTIC"/>
    <property type="match status" value="1"/>
</dbReference>
<dbReference type="Pfam" id="PF05698">
    <property type="entry name" value="Trigger_C"/>
    <property type="match status" value="1"/>
</dbReference>
<keyword evidence="11" id="KW-0963">Cytoplasm</keyword>
<evidence type="ECO:0000313" key="14">
    <source>
        <dbReference type="EMBL" id="TMJ00597.1"/>
    </source>
</evidence>
<dbReference type="Gene3D" id="1.10.3120.10">
    <property type="entry name" value="Trigger factor, C-terminal domain"/>
    <property type="match status" value="1"/>
</dbReference>
<evidence type="ECO:0000256" key="1">
    <source>
        <dbReference type="ARBA" id="ARBA00000971"/>
    </source>
</evidence>
<evidence type="ECO:0000313" key="15">
    <source>
        <dbReference type="Proteomes" id="UP000319353"/>
    </source>
</evidence>
<dbReference type="NCBIfam" id="TIGR00115">
    <property type="entry name" value="tig"/>
    <property type="match status" value="1"/>
</dbReference>
<keyword evidence="7 11" id="KW-0143">Chaperone</keyword>
<reference evidence="14 15" key="1">
    <citation type="journal article" date="2019" name="Nat. Microbiol.">
        <title>Mediterranean grassland soil C-N compound turnover is dependent on rainfall and depth, and is mediated by genomically divergent microorganisms.</title>
        <authorList>
            <person name="Diamond S."/>
            <person name="Andeer P.F."/>
            <person name="Li Z."/>
            <person name="Crits-Christoph A."/>
            <person name="Burstein D."/>
            <person name="Anantharaman K."/>
            <person name="Lane K.R."/>
            <person name="Thomas B.C."/>
            <person name="Pan C."/>
            <person name="Northen T.R."/>
            <person name="Banfield J.F."/>
        </authorList>
    </citation>
    <scope>NUCLEOTIDE SEQUENCE [LARGE SCALE GENOMIC DNA]</scope>
    <source>
        <strain evidence="14">NP_4</strain>
    </source>
</reference>
<dbReference type="SUPFAM" id="SSF54534">
    <property type="entry name" value="FKBP-like"/>
    <property type="match status" value="1"/>
</dbReference>
<dbReference type="InterPro" id="IPR008880">
    <property type="entry name" value="Trigger_fac_C"/>
</dbReference>
<dbReference type="Pfam" id="PF05697">
    <property type="entry name" value="Trigger_N"/>
    <property type="match status" value="1"/>
</dbReference>
<comment type="caution">
    <text evidence="14">The sequence shown here is derived from an EMBL/GenBank/DDBJ whole genome shotgun (WGS) entry which is preliminary data.</text>
</comment>
<feature type="domain" description="Trigger factor ribosome-binding bacterial" evidence="12">
    <location>
        <begin position="1"/>
        <end position="145"/>
    </location>
</feature>
<evidence type="ECO:0000256" key="11">
    <source>
        <dbReference type="HAMAP-Rule" id="MF_00303"/>
    </source>
</evidence>
<dbReference type="GO" id="GO:0044183">
    <property type="term" value="F:protein folding chaperone"/>
    <property type="evidence" value="ECO:0007669"/>
    <property type="project" value="TreeGrafter"/>
</dbReference>
<dbReference type="GO" id="GO:0005737">
    <property type="term" value="C:cytoplasm"/>
    <property type="evidence" value="ECO:0007669"/>
    <property type="project" value="UniProtKB-SubCell"/>
</dbReference>
<dbReference type="Proteomes" id="UP000319353">
    <property type="component" value="Unassembled WGS sequence"/>
</dbReference>
<dbReference type="InterPro" id="IPR046357">
    <property type="entry name" value="PPIase_dom_sf"/>
</dbReference>
<evidence type="ECO:0000256" key="3">
    <source>
        <dbReference type="ARBA" id="ARBA00013194"/>
    </source>
</evidence>
<dbReference type="SUPFAM" id="SSF102735">
    <property type="entry name" value="Trigger factor ribosome-binding domain"/>
    <property type="match status" value="1"/>
</dbReference>
<dbReference type="GO" id="GO:0051083">
    <property type="term" value="P:'de novo' cotranslational protein folding"/>
    <property type="evidence" value="ECO:0007669"/>
    <property type="project" value="TreeGrafter"/>
</dbReference>
<dbReference type="InterPro" id="IPR008881">
    <property type="entry name" value="Trigger_fac_ribosome-bd_bac"/>
</dbReference>
<evidence type="ECO:0000256" key="8">
    <source>
        <dbReference type="ARBA" id="ARBA00023235"/>
    </source>
</evidence>
<dbReference type="InterPro" id="IPR005215">
    <property type="entry name" value="Trig_fac"/>
</dbReference>
<dbReference type="EMBL" id="VBAL01000113">
    <property type="protein sequence ID" value="TMJ00597.1"/>
    <property type="molecule type" value="Genomic_DNA"/>
</dbReference>
<keyword evidence="9 11" id="KW-0131">Cell cycle</keyword>
<dbReference type="HAMAP" id="MF_00303">
    <property type="entry name" value="Trigger_factor_Tig"/>
    <property type="match status" value="1"/>
</dbReference>
<dbReference type="Gene3D" id="3.10.50.40">
    <property type="match status" value="1"/>
</dbReference>
<name>A0A537KYK0_9BACT</name>
<dbReference type="GO" id="GO:0043335">
    <property type="term" value="P:protein unfolding"/>
    <property type="evidence" value="ECO:0007669"/>
    <property type="project" value="TreeGrafter"/>
</dbReference>
<evidence type="ECO:0000256" key="10">
    <source>
        <dbReference type="ARBA" id="ARBA00029986"/>
    </source>
</evidence>
<keyword evidence="6 11" id="KW-0697">Rotamase</keyword>
<dbReference type="GO" id="GO:0003755">
    <property type="term" value="F:peptidyl-prolyl cis-trans isomerase activity"/>
    <property type="evidence" value="ECO:0007669"/>
    <property type="project" value="UniProtKB-UniRule"/>
</dbReference>
<dbReference type="AlphaFoldDB" id="A0A537KYK0"/>
<keyword evidence="5 11" id="KW-0132">Cell division</keyword>
<dbReference type="InterPro" id="IPR027304">
    <property type="entry name" value="Trigger_fact/SurA_dom_sf"/>
</dbReference>
<dbReference type="SUPFAM" id="SSF109998">
    <property type="entry name" value="Triger factor/SurA peptide-binding domain-like"/>
    <property type="match status" value="1"/>
</dbReference>
<dbReference type="GO" id="GO:0015031">
    <property type="term" value="P:protein transport"/>
    <property type="evidence" value="ECO:0007669"/>
    <property type="project" value="UniProtKB-UniRule"/>
</dbReference>
<evidence type="ECO:0000256" key="7">
    <source>
        <dbReference type="ARBA" id="ARBA00023186"/>
    </source>
</evidence>
<dbReference type="GO" id="GO:0043022">
    <property type="term" value="F:ribosome binding"/>
    <property type="evidence" value="ECO:0007669"/>
    <property type="project" value="TreeGrafter"/>
</dbReference>
<dbReference type="Gene3D" id="3.30.70.1050">
    <property type="entry name" value="Trigger factor ribosome-binding domain"/>
    <property type="match status" value="1"/>
</dbReference>
<evidence type="ECO:0000259" key="13">
    <source>
        <dbReference type="Pfam" id="PF05698"/>
    </source>
</evidence>
<dbReference type="InterPro" id="IPR036611">
    <property type="entry name" value="Trigger_fac_ribosome-bd_sf"/>
</dbReference>
<keyword evidence="8 11" id="KW-0413">Isomerase</keyword>
<evidence type="ECO:0000256" key="9">
    <source>
        <dbReference type="ARBA" id="ARBA00023306"/>
    </source>
</evidence>
<dbReference type="EC" id="5.2.1.8" evidence="3 11"/>
<feature type="domain" description="Trigger factor C-terminal" evidence="13">
    <location>
        <begin position="251"/>
        <end position="410"/>
    </location>
</feature>
<comment type="similarity">
    <text evidence="2 11">Belongs to the FKBP-type PPIase family. Tig subfamily.</text>
</comment>
<comment type="subcellular location">
    <subcellularLocation>
        <location evidence="11">Cytoplasm</location>
    </subcellularLocation>
    <text evidence="11">About half TF is bound to the ribosome near the polypeptide exit tunnel while the other half is free in the cytoplasm.</text>
</comment>
<proteinExistence type="inferred from homology"/>
<sequence>MKVDVRKEAPSRAVLEVELPPETVTQGMERALAQLNRRVEIPGFRRGKAPKTLLERYVGKEAIHEETVKLLVPDAYSQAIRESGVHPIAQPEIQVQSFEEGKPLRFVATVDLVPDVRLGDYKAIRVDRTAVVVTDADIDAAIEDLRARQAHLESLGDQAAASGDYVLVRITEVSGSAERFLAGKEYLGEVGGGTYPAEFESGLVGAVAGHHSTVTLAGGATVSYEVIDVKRRRLPDLTDEFARTAAGVERVDALREMLRDRTQREAQQRAQQEDEQKAVDALLVGATIELPGSLVDHEVQHLVADLAESLSRRGITMERYLQVQEKTEDQLRTELRPAAEKRLRTQLALDELARLEGLQPSQEEMEREVENVARGLQQDLTRVREWLAQNGRLDVVRGTLRRRKALSYLLQSARGVMLSEVERVSKDDAGPHRRGVIRPRGTGVRYLLAPAQRPHRVCGRTDRR</sequence>
<organism evidence="14 15">
    <name type="scientific">Candidatus Segetimicrobium genomatis</name>
    <dbReference type="NCBI Taxonomy" id="2569760"/>
    <lineage>
        <taxon>Bacteria</taxon>
        <taxon>Bacillati</taxon>
        <taxon>Candidatus Sysuimicrobiota</taxon>
        <taxon>Candidatus Sysuimicrobiia</taxon>
        <taxon>Candidatus Sysuimicrobiales</taxon>
        <taxon>Candidatus Segetimicrobiaceae</taxon>
        <taxon>Candidatus Segetimicrobium</taxon>
    </lineage>
</organism>
<evidence type="ECO:0000256" key="4">
    <source>
        <dbReference type="ARBA" id="ARBA00016902"/>
    </source>
</evidence>
<dbReference type="PIRSF" id="PIRSF003095">
    <property type="entry name" value="Trigger_factor"/>
    <property type="match status" value="1"/>
</dbReference>
<dbReference type="GO" id="GO:0051301">
    <property type="term" value="P:cell division"/>
    <property type="evidence" value="ECO:0007669"/>
    <property type="project" value="UniProtKB-KW"/>
</dbReference>
<evidence type="ECO:0000256" key="5">
    <source>
        <dbReference type="ARBA" id="ARBA00022618"/>
    </source>
</evidence>
<protein>
    <recommendedName>
        <fullName evidence="4 11">Trigger factor</fullName>
        <shortName evidence="11">TF</shortName>
        <ecNumber evidence="3 11">5.2.1.8</ecNumber>
    </recommendedName>
    <alternativeName>
        <fullName evidence="10 11">PPIase</fullName>
    </alternativeName>
</protein>
<evidence type="ECO:0000256" key="2">
    <source>
        <dbReference type="ARBA" id="ARBA00005464"/>
    </source>
</evidence>
<comment type="catalytic activity">
    <reaction evidence="1 11">
        <text>[protein]-peptidylproline (omega=180) = [protein]-peptidylproline (omega=0)</text>
        <dbReference type="Rhea" id="RHEA:16237"/>
        <dbReference type="Rhea" id="RHEA-COMP:10747"/>
        <dbReference type="Rhea" id="RHEA-COMP:10748"/>
        <dbReference type="ChEBI" id="CHEBI:83833"/>
        <dbReference type="ChEBI" id="CHEBI:83834"/>
        <dbReference type="EC" id="5.2.1.8"/>
    </reaction>
</comment>
<comment type="function">
    <text evidence="11">Involved in protein export. Acts as a chaperone by maintaining the newly synthesized protein in an open conformation. Functions as a peptidyl-prolyl cis-trans isomerase.</text>
</comment>
<evidence type="ECO:0000259" key="12">
    <source>
        <dbReference type="Pfam" id="PF05697"/>
    </source>
</evidence>
<dbReference type="PANTHER" id="PTHR30560">
    <property type="entry name" value="TRIGGER FACTOR CHAPERONE AND PEPTIDYL-PROLYL CIS/TRANS ISOMERASE"/>
    <property type="match status" value="1"/>
</dbReference>
<dbReference type="InterPro" id="IPR037041">
    <property type="entry name" value="Trigger_fac_C_sf"/>
</dbReference>
<evidence type="ECO:0000256" key="6">
    <source>
        <dbReference type="ARBA" id="ARBA00023110"/>
    </source>
</evidence>
<comment type="domain">
    <text evidence="11">Consists of 3 domains; the N-terminus binds the ribosome, the middle domain has PPIase activity, while the C-terminus has intrinsic chaperone activity on its own.</text>
</comment>
<gene>
    <name evidence="11 14" type="primary">tig</name>
    <name evidence="14" type="ORF">E6H01_09275</name>
</gene>